<dbReference type="STRING" id="61595.SAMN05421644_101105"/>
<gene>
    <name evidence="1" type="ORF">SAMN05421644_101105</name>
</gene>
<dbReference type="Pfam" id="PF20126">
    <property type="entry name" value="TumE"/>
    <property type="match status" value="1"/>
</dbReference>
<reference evidence="2" key="1">
    <citation type="submission" date="2016-10" db="EMBL/GenBank/DDBJ databases">
        <authorList>
            <person name="Varghese N."/>
            <person name="Submissions S."/>
        </authorList>
    </citation>
    <scope>NUCLEOTIDE SEQUENCE [LARGE SCALE GENOMIC DNA]</scope>
    <source>
        <strain evidence="2">DSM 173</strain>
    </source>
</reference>
<protein>
    <submittedName>
        <fullName evidence="1">Uncharacterized protein</fullName>
    </submittedName>
</protein>
<evidence type="ECO:0000313" key="1">
    <source>
        <dbReference type="EMBL" id="SDX32811.1"/>
    </source>
</evidence>
<dbReference type="OrthoDB" id="572460at2"/>
<name>A0A1H3ATU9_ALLWA</name>
<dbReference type="AlphaFoldDB" id="A0A1H3ATU9"/>
<proteinExistence type="predicted"/>
<dbReference type="RefSeq" id="WP_091331449.1">
    <property type="nucleotide sequence ID" value="NZ_FNOW01000001.1"/>
</dbReference>
<sequence>MLKYAYQWQTSDQQLIMRWDNAEHWPDIATFPHHKHVAKNGAVTVFPSKGTELTWVLEEIAAIIA</sequence>
<dbReference type="EMBL" id="FNOW01000001">
    <property type="protein sequence ID" value="SDX32811.1"/>
    <property type="molecule type" value="Genomic_DNA"/>
</dbReference>
<accession>A0A1H3ATU9</accession>
<dbReference type="InterPro" id="IPR045397">
    <property type="entry name" value="TumE-like"/>
</dbReference>
<evidence type="ECO:0000313" key="2">
    <source>
        <dbReference type="Proteomes" id="UP000198672"/>
    </source>
</evidence>
<organism evidence="1 2">
    <name type="scientific">Allochromatium warmingii</name>
    <name type="common">Chromatium warmingii</name>
    <dbReference type="NCBI Taxonomy" id="61595"/>
    <lineage>
        <taxon>Bacteria</taxon>
        <taxon>Pseudomonadati</taxon>
        <taxon>Pseudomonadota</taxon>
        <taxon>Gammaproteobacteria</taxon>
        <taxon>Chromatiales</taxon>
        <taxon>Chromatiaceae</taxon>
        <taxon>Allochromatium</taxon>
    </lineage>
</organism>
<dbReference type="Proteomes" id="UP000198672">
    <property type="component" value="Unassembled WGS sequence"/>
</dbReference>
<keyword evidence="2" id="KW-1185">Reference proteome</keyword>